<protein>
    <submittedName>
        <fullName evidence="2">Siroheme synthase</fullName>
    </submittedName>
</protein>
<dbReference type="PANTHER" id="PTHR39594:SF1">
    <property type="entry name" value="PROTEIN YCHQ"/>
    <property type="match status" value="1"/>
</dbReference>
<gene>
    <name evidence="2" type="ORF">HA49_11375</name>
</gene>
<organism evidence="2 3">
    <name type="scientific">Tatumella morbirosei</name>
    <dbReference type="NCBI Taxonomy" id="642227"/>
    <lineage>
        <taxon>Bacteria</taxon>
        <taxon>Pseudomonadati</taxon>
        <taxon>Pseudomonadota</taxon>
        <taxon>Gammaproteobacteria</taxon>
        <taxon>Enterobacterales</taxon>
        <taxon>Erwiniaceae</taxon>
        <taxon>Tatumella</taxon>
    </lineage>
</organism>
<feature type="transmembrane region" description="Helical" evidence="1">
    <location>
        <begin position="75"/>
        <end position="94"/>
    </location>
</feature>
<dbReference type="eggNOG" id="COG3094">
    <property type="taxonomic scope" value="Bacteria"/>
</dbReference>
<evidence type="ECO:0000313" key="3">
    <source>
        <dbReference type="Proteomes" id="UP000029577"/>
    </source>
</evidence>
<dbReference type="OrthoDB" id="5588650at2"/>
<keyword evidence="3" id="KW-1185">Reference proteome</keyword>
<accession>A0A095T7E7</accession>
<dbReference type="STRING" id="642227.HA49_11375"/>
<dbReference type="AlphaFoldDB" id="A0A095T7E7"/>
<evidence type="ECO:0000313" key="2">
    <source>
        <dbReference type="EMBL" id="KGD72821.1"/>
    </source>
</evidence>
<reference evidence="2" key="1">
    <citation type="submission" date="2014-12" db="EMBL/GenBank/DDBJ databases">
        <title>The draft genome of the Tatumella morbirosei type strain, LMG23360T isolated from pineapple rot.</title>
        <authorList>
            <person name="Smits T.H."/>
            <person name="Palmer M."/>
            <person name="Venter S.N."/>
            <person name="Duffy B."/>
            <person name="Steenkamp E.T."/>
            <person name="Chan W.Y."/>
            <person name="Coutinho T.A."/>
            <person name="Coetzee M.P."/>
            <person name="De Maayer P."/>
        </authorList>
    </citation>
    <scope>NUCLEOTIDE SEQUENCE [LARGE SCALE GENOMIC DNA]</scope>
    <source>
        <strain evidence="2">LMG 23360</strain>
    </source>
</reference>
<feature type="transmembrane region" description="Helical" evidence="1">
    <location>
        <begin position="106"/>
        <end position="123"/>
    </location>
</feature>
<dbReference type="GO" id="GO:0005886">
    <property type="term" value="C:plasma membrane"/>
    <property type="evidence" value="ECO:0007669"/>
    <property type="project" value="TreeGrafter"/>
</dbReference>
<dbReference type="RefSeq" id="WP_038020506.1">
    <property type="nucleotide sequence ID" value="NZ_JPKR02000003.1"/>
</dbReference>
<dbReference type="InterPro" id="IPR007360">
    <property type="entry name" value="SirB"/>
</dbReference>
<dbReference type="PANTHER" id="PTHR39594">
    <property type="entry name" value="PROTEIN YCHQ"/>
    <property type="match status" value="1"/>
</dbReference>
<keyword evidence="1" id="KW-0472">Membrane</keyword>
<dbReference type="PIRSF" id="PIRSF005610">
    <property type="entry name" value="SirB"/>
    <property type="match status" value="1"/>
</dbReference>
<keyword evidence="1" id="KW-1133">Transmembrane helix</keyword>
<dbReference type="Proteomes" id="UP000029577">
    <property type="component" value="Unassembled WGS sequence"/>
</dbReference>
<feature type="transmembrane region" description="Helical" evidence="1">
    <location>
        <begin position="50"/>
        <end position="69"/>
    </location>
</feature>
<keyword evidence="1" id="KW-0812">Transmembrane</keyword>
<dbReference type="EMBL" id="JPKR02000003">
    <property type="protein sequence ID" value="KGD72821.1"/>
    <property type="molecule type" value="Genomic_DNA"/>
</dbReference>
<comment type="caution">
    <text evidence="2">The sequence shown here is derived from an EMBL/GenBank/DDBJ whole genome shotgun (WGS) entry which is preliminary data.</text>
</comment>
<feature type="transmembrane region" description="Helical" evidence="1">
    <location>
        <begin position="6"/>
        <end position="29"/>
    </location>
</feature>
<evidence type="ECO:0000256" key="1">
    <source>
        <dbReference type="SAM" id="Phobius"/>
    </source>
</evidence>
<proteinExistence type="predicted"/>
<dbReference type="Pfam" id="PF04247">
    <property type="entry name" value="SirB"/>
    <property type="match status" value="1"/>
</dbReference>
<sequence length="132" mass="15211">MSSLFTPILTLHLITVCLTVILFVSRFYWKTVNSVMLQRRWVKITPHINDTLLLLSGVMLIFITHYFPFTEDGRWLTEKIFAVVLYIGLGFIAFGRRNFSQFTRGIAFCAALLMLGIILWLAINRVPLLGML</sequence>
<name>A0A095T7E7_9GAMM</name>